<keyword evidence="6" id="KW-1185">Reference proteome</keyword>
<comment type="subcellular location">
    <subcellularLocation>
        <location evidence="1">Cell membrane</location>
        <topology evidence="1">Multi-pass membrane protein</topology>
    </subcellularLocation>
</comment>
<evidence type="ECO:0000313" key="5">
    <source>
        <dbReference type="EnsemblPlants" id="OMERI07G21450.1"/>
    </source>
</evidence>
<keyword evidence="4" id="KW-0472">Membrane</keyword>
<evidence type="ECO:0000256" key="3">
    <source>
        <dbReference type="ARBA" id="ARBA00022475"/>
    </source>
</evidence>
<name>A0A0E0EFJ5_9ORYZ</name>
<keyword evidence="2" id="KW-0813">Transport</keyword>
<feature type="transmembrane region" description="Helical" evidence="4">
    <location>
        <begin position="57"/>
        <end position="76"/>
    </location>
</feature>
<accession>A0A0E0EFJ5</accession>
<evidence type="ECO:0000256" key="2">
    <source>
        <dbReference type="ARBA" id="ARBA00022448"/>
    </source>
</evidence>
<reference evidence="5" key="2">
    <citation type="submission" date="2018-05" db="EMBL/GenBank/DDBJ databases">
        <title>OmerRS3 (Oryza meridionalis Reference Sequence Version 3).</title>
        <authorList>
            <person name="Zhang J."/>
            <person name="Kudrna D."/>
            <person name="Lee S."/>
            <person name="Talag J."/>
            <person name="Welchert J."/>
            <person name="Wing R.A."/>
        </authorList>
    </citation>
    <scope>NUCLEOTIDE SEQUENCE [LARGE SCALE GENOMIC DNA]</scope>
    <source>
        <strain evidence="5">cv. OR44</strain>
    </source>
</reference>
<feature type="transmembrane region" description="Helical" evidence="4">
    <location>
        <begin position="147"/>
        <end position="164"/>
    </location>
</feature>
<keyword evidence="4" id="KW-0812">Transmembrane</keyword>
<dbReference type="GO" id="GO:0022857">
    <property type="term" value="F:transmembrane transporter activity"/>
    <property type="evidence" value="ECO:0007669"/>
    <property type="project" value="InterPro"/>
</dbReference>
<proteinExistence type="predicted"/>
<dbReference type="STRING" id="40149.A0A0E0EFJ5"/>
<dbReference type="PANTHER" id="PTHR45826:SF26">
    <property type="entry name" value="POLYAMINE TRANSPORTER PUT1"/>
    <property type="match status" value="1"/>
</dbReference>
<dbReference type="EnsemblPlants" id="OMERI07G21450.1">
    <property type="protein sequence ID" value="OMERI07G21450.1"/>
    <property type="gene ID" value="OMERI07G21450"/>
</dbReference>
<sequence>MGGTHWHVGARKPLISLPPSLSLFLFGEDGRGTAPSGGGSQRAGAAQRRRWPAGDSVGATGLLLAIIGFLVLPVIWSIPEARITAELGAMFPENGGYVVWVASARPVLGVPAGVDEVAERRHRQRALPRPLLGLPQVRRPGARRRRAEGFAVVGLTAVLTLLNYRGLTVVG</sequence>
<reference evidence="5" key="1">
    <citation type="submission" date="2015-04" db="UniProtKB">
        <authorList>
            <consortium name="EnsemblPlants"/>
        </authorList>
    </citation>
    <scope>IDENTIFICATION</scope>
</reference>
<keyword evidence="3" id="KW-1003">Cell membrane</keyword>
<evidence type="ECO:0000256" key="1">
    <source>
        <dbReference type="ARBA" id="ARBA00004651"/>
    </source>
</evidence>
<dbReference type="Gramene" id="OMERI07G21450.1">
    <property type="protein sequence ID" value="OMERI07G21450.1"/>
    <property type="gene ID" value="OMERI07G21450"/>
</dbReference>
<dbReference type="GO" id="GO:0005886">
    <property type="term" value="C:plasma membrane"/>
    <property type="evidence" value="ECO:0007669"/>
    <property type="project" value="UniProtKB-SubCell"/>
</dbReference>
<dbReference type="PANTHER" id="PTHR45826">
    <property type="entry name" value="POLYAMINE TRANSPORTER PUT1"/>
    <property type="match status" value="1"/>
</dbReference>
<organism evidence="5">
    <name type="scientific">Oryza meridionalis</name>
    <dbReference type="NCBI Taxonomy" id="40149"/>
    <lineage>
        <taxon>Eukaryota</taxon>
        <taxon>Viridiplantae</taxon>
        <taxon>Streptophyta</taxon>
        <taxon>Embryophyta</taxon>
        <taxon>Tracheophyta</taxon>
        <taxon>Spermatophyta</taxon>
        <taxon>Magnoliopsida</taxon>
        <taxon>Liliopsida</taxon>
        <taxon>Poales</taxon>
        <taxon>Poaceae</taxon>
        <taxon>BOP clade</taxon>
        <taxon>Oryzoideae</taxon>
        <taxon>Oryzeae</taxon>
        <taxon>Oryzinae</taxon>
        <taxon>Oryza</taxon>
    </lineage>
</organism>
<dbReference type="InterPro" id="IPR044566">
    <property type="entry name" value="RMV1-like"/>
</dbReference>
<keyword evidence="4" id="KW-1133">Transmembrane helix</keyword>
<protein>
    <submittedName>
        <fullName evidence="5">Uncharacterized protein</fullName>
    </submittedName>
</protein>
<evidence type="ECO:0000313" key="6">
    <source>
        <dbReference type="Proteomes" id="UP000008021"/>
    </source>
</evidence>
<dbReference type="AlphaFoldDB" id="A0A0E0EFJ5"/>
<dbReference type="HOGENOM" id="CLU_1565355_0_0_1"/>
<dbReference type="Proteomes" id="UP000008021">
    <property type="component" value="Chromosome 7"/>
</dbReference>
<evidence type="ECO:0000256" key="4">
    <source>
        <dbReference type="SAM" id="Phobius"/>
    </source>
</evidence>